<reference evidence="1 2" key="1">
    <citation type="submission" date="2020-04" db="EMBL/GenBank/DDBJ databases">
        <authorList>
            <person name="Wallbank WR R."/>
            <person name="Pardo Diaz C."/>
            <person name="Kozak K."/>
            <person name="Martin S."/>
            <person name="Jiggins C."/>
            <person name="Moest M."/>
            <person name="Warren A I."/>
            <person name="Byers J.R.P. K."/>
            <person name="Montejo-Kovacevich G."/>
            <person name="Yen C E."/>
        </authorList>
    </citation>
    <scope>NUCLEOTIDE SEQUENCE [LARGE SCALE GENOMIC DNA]</scope>
</reference>
<dbReference type="PANTHER" id="PTHR47331">
    <property type="entry name" value="PHD-TYPE DOMAIN-CONTAINING PROTEIN"/>
    <property type="match status" value="1"/>
</dbReference>
<dbReference type="EMBL" id="CADEBD010000403">
    <property type="protein sequence ID" value="CAB3254149.1"/>
    <property type="molecule type" value="Genomic_DNA"/>
</dbReference>
<accession>A0A8S1B7H1</accession>
<sequence>MYIALKKLDTDTARAFETDKRGVDFPTFDSLIRFLRKNIKVLSRTSGNKAIPQGNKNNNKTVTHTLVSTNTRNNTDTAPAHKKQKCSLCSSQHEHLYQCSGFQKLAPTDRYKHAKFNNYCINCRSNRHVIRDCNSSSSCRWCQRKHHSMLHFDSSAHLGRHLRTALGSDHPHPRRRRLSPVFPHLSRPAQMTLHYARSLSILPAVMFRPLLLLSRFKPLVSL</sequence>
<dbReference type="AlphaFoldDB" id="A0A8S1B7H1"/>
<proteinExistence type="predicted"/>
<comment type="caution">
    <text evidence="1">The sequence shown here is derived from an EMBL/GenBank/DDBJ whole genome shotgun (WGS) entry which is preliminary data.</text>
</comment>
<gene>
    <name evidence="1" type="ORF">APLA_LOCUS14600</name>
</gene>
<organism evidence="1 2">
    <name type="scientific">Arctia plantaginis</name>
    <name type="common">Wood tiger moth</name>
    <name type="synonym">Phalaena plantaginis</name>
    <dbReference type="NCBI Taxonomy" id="874455"/>
    <lineage>
        <taxon>Eukaryota</taxon>
        <taxon>Metazoa</taxon>
        <taxon>Ecdysozoa</taxon>
        <taxon>Arthropoda</taxon>
        <taxon>Hexapoda</taxon>
        <taxon>Insecta</taxon>
        <taxon>Pterygota</taxon>
        <taxon>Neoptera</taxon>
        <taxon>Endopterygota</taxon>
        <taxon>Lepidoptera</taxon>
        <taxon>Glossata</taxon>
        <taxon>Ditrysia</taxon>
        <taxon>Noctuoidea</taxon>
        <taxon>Erebidae</taxon>
        <taxon>Arctiinae</taxon>
        <taxon>Arctia</taxon>
    </lineage>
</organism>
<dbReference type="OrthoDB" id="7263319at2759"/>
<protein>
    <submittedName>
        <fullName evidence="1">Uncharacterized protein</fullName>
    </submittedName>
</protein>
<dbReference type="Proteomes" id="UP000494256">
    <property type="component" value="Unassembled WGS sequence"/>
</dbReference>
<evidence type="ECO:0000313" key="2">
    <source>
        <dbReference type="Proteomes" id="UP000494256"/>
    </source>
</evidence>
<evidence type="ECO:0000313" key="1">
    <source>
        <dbReference type="EMBL" id="CAB3254149.1"/>
    </source>
</evidence>
<name>A0A8S1B7H1_ARCPL</name>